<organism evidence="2">
    <name type="scientific">Nothobranchius korthausae</name>
    <dbReference type="NCBI Taxonomy" id="1143690"/>
    <lineage>
        <taxon>Eukaryota</taxon>
        <taxon>Metazoa</taxon>
        <taxon>Chordata</taxon>
        <taxon>Craniata</taxon>
        <taxon>Vertebrata</taxon>
        <taxon>Euteleostomi</taxon>
        <taxon>Actinopterygii</taxon>
        <taxon>Neopterygii</taxon>
        <taxon>Teleostei</taxon>
        <taxon>Neoteleostei</taxon>
        <taxon>Acanthomorphata</taxon>
        <taxon>Ovalentaria</taxon>
        <taxon>Atherinomorphae</taxon>
        <taxon>Cyprinodontiformes</taxon>
        <taxon>Nothobranchiidae</taxon>
        <taxon>Nothobranchius</taxon>
    </lineage>
</organism>
<accession>A0A1A8G0E7</accession>
<evidence type="ECO:0000313" key="2">
    <source>
        <dbReference type="EMBL" id="SBQ64598.1"/>
    </source>
</evidence>
<name>A0A1A8G0E7_9TELE</name>
<dbReference type="AlphaFoldDB" id="A0A1A8G0E7"/>
<feature type="compositionally biased region" description="Basic and acidic residues" evidence="1">
    <location>
        <begin position="25"/>
        <end position="38"/>
    </location>
</feature>
<dbReference type="EMBL" id="HAEB01018071">
    <property type="protein sequence ID" value="SBQ64598.1"/>
    <property type="molecule type" value="Transcribed_RNA"/>
</dbReference>
<gene>
    <name evidence="2" type="primary">ARHGEF17</name>
</gene>
<feature type="region of interest" description="Disordered" evidence="1">
    <location>
        <begin position="1"/>
        <end position="40"/>
    </location>
</feature>
<proteinExistence type="predicted"/>
<feature type="non-terminal residue" evidence="2">
    <location>
        <position position="110"/>
    </location>
</feature>
<reference evidence="2" key="1">
    <citation type="submission" date="2016-05" db="EMBL/GenBank/DDBJ databases">
        <authorList>
            <person name="Lavstsen T."/>
            <person name="Jespersen J.S."/>
        </authorList>
    </citation>
    <scope>NUCLEOTIDE SEQUENCE</scope>
    <source>
        <tissue evidence="2">Brain</tissue>
    </source>
</reference>
<protein>
    <submittedName>
        <fullName evidence="2">Rho guanine nucleotide exchange factor (GEF) 17</fullName>
    </submittedName>
</protein>
<sequence length="110" mass="11489">MAEGKGNNAGVYRSVSFKKLGSGGDGRRSGDQQHKPGDLEAVGVALPPELSRASAARNVSASRKVSKISATAANLPTADLKRGCSTSLSSLSPSIRQLTEKFSSRTRRDS</sequence>
<reference evidence="2" key="2">
    <citation type="submission" date="2016-06" db="EMBL/GenBank/DDBJ databases">
        <title>The genome of a short-lived fish provides insights into sex chromosome evolution and the genetic control of aging.</title>
        <authorList>
            <person name="Reichwald K."/>
            <person name="Felder M."/>
            <person name="Petzold A."/>
            <person name="Koch P."/>
            <person name="Groth M."/>
            <person name="Platzer M."/>
        </authorList>
    </citation>
    <scope>NUCLEOTIDE SEQUENCE</scope>
    <source>
        <tissue evidence="2">Brain</tissue>
    </source>
</reference>
<evidence type="ECO:0000256" key="1">
    <source>
        <dbReference type="SAM" id="MobiDB-lite"/>
    </source>
</evidence>